<feature type="transmembrane region" description="Helical" evidence="1">
    <location>
        <begin position="105"/>
        <end position="128"/>
    </location>
</feature>
<accession>A0A413XI54</accession>
<dbReference type="Proteomes" id="UP000286114">
    <property type="component" value="Unassembled WGS sequence"/>
</dbReference>
<dbReference type="AlphaFoldDB" id="A0A413XI54"/>
<protein>
    <recommendedName>
        <fullName evidence="4">EpsG family protein</fullName>
    </recommendedName>
</protein>
<name>A0A413XI54_BACUN</name>
<feature type="transmembrane region" description="Helical" evidence="1">
    <location>
        <begin position="189"/>
        <end position="214"/>
    </location>
</feature>
<dbReference type="EMBL" id="QSHA01000001">
    <property type="protein sequence ID" value="RHB77613.1"/>
    <property type="molecule type" value="Genomic_DNA"/>
</dbReference>
<feature type="transmembrane region" description="Helical" evidence="1">
    <location>
        <begin position="16"/>
        <end position="38"/>
    </location>
</feature>
<feature type="transmembrane region" description="Helical" evidence="1">
    <location>
        <begin position="276"/>
        <end position="296"/>
    </location>
</feature>
<keyword evidence="1" id="KW-1133">Transmembrane helix</keyword>
<organism evidence="2 3">
    <name type="scientific">Bacteroides uniformis</name>
    <dbReference type="NCBI Taxonomy" id="820"/>
    <lineage>
        <taxon>Bacteria</taxon>
        <taxon>Pseudomonadati</taxon>
        <taxon>Bacteroidota</taxon>
        <taxon>Bacteroidia</taxon>
        <taxon>Bacteroidales</taxon>
        <taxon>Bacteroidaceae</taxon>
        <taxon>Bacteroides</taxon>
    </lineage>
</organism>
<sequence>MYMDNLKLRSLIRTDWFVWVAFFCCPVLAMPMVINGCYRQKKNMYLLFSLFMGLCAMLLYPPVADLYRHWVNFQDIKLFEWNDFLFFLGVNIKVDFLLPLLEFIFIKYGVSFGFLRFLLVASTTMLFLNAYNSYCKSMKPNDRDRCVFLWFVIFIIPYAAVAVGLRSSFAASLVSYYIFRHYVLNEKRFIDIGLLLIAFFFHFGVMMVIPLILLAEVGLYVRHKPIFYLVFGILFFVSQSFGLLVSVLPLGELNDYLVSYTEGEYASTEYLEGHNIFFWLPTIGHYTCNILFFAIFCKNVPITKQTSLVYNLFLLTAFTSAFFAVNGRVMAYFYYYGIFFLMKYAGMSKLKVLFKTYVFLTLFGFMLEWRKHTITRWYYLFSPYPVALSMDYDDNWVMNNVNPNGELYIYIK</sequence>
<feature type="transmembrane region" description="Helical" evidence="1">
    <location>
        <begin position="308"/>
        <end position="332"/>
    </location>
</feature>
<feature type="transmembrane region" description="Helical" evidence="1">
    <location>
        <begin position="45"/>
        <end position="63"/>
    </location>
</feature>
<feature type="transmembrane region" description="Helical" evidence="1">
    <location>
        <begin position="352"/>
        <end position="369"/>
    </location>
</feature>
<comment type="caution">
    <text evidence="2">The sequence shown here is derived from an EMBL/GenBank/DDBJ whole genome shotgun (WGS) entry which is preliminary data.</text>
</comment>
<feature type="transmembrane region" description="Helical" evidence="1">
    <location>
        <begin position="226"/>
        <end position="248"/>
    </location>
</feature>
<gene>
    <name evidence="2" type="ORF">DW873_01070</name>
</gene>
<keyword evidence="1" id="KW-0812">Transmembrane</keyword>
<reference evidence="2 3" key="1">
    <citation type="submission" date="2018-08" db="EMBL/GenBank/DDBJ databases">
        <title>A genome reference for cultivated species of the human gut microbiota.</title>
        <authorList>
            <person name="Zou Y."/>
            <person name="Xue W."/>
            <person name="Luo G."/>
        </authorList>
    </citation>
    <scope>NUCLEOTIDE SEQUENCE [LARGE SCALE GENOMIC DNA]</scope>
    <source>
        <strain evidence="2 3">AM39-1</strain>
    </source>
</reference>
<dbReference type="Pfam" id="PF14897">
    <property type="entry name" value="EpsG"/>
    <property type="match status" value="1"/>
</dbReference>
<dbReference type="InterPro" id="IPR049458">
    <property type="entry name" value="EpsG-like"/>
</dbReference>
<evidence type="ECO:0000313" key="2">
    <source>
        <dbReference type="EMBL" id="RHB77613.1"/>
    </source>
</evidence>
<feature type="transmembrane region" description="Helical" evidence="1">
    <location>
        <begin position="148"/>
        <end position="169"/>
    </location>
</feature>
<evidence type="ECO:0000313" key="3">
    <source>
        <dbReference type="Proteomes" id="UP000286114"/>
    </source>
</evidence>
<evidence type="ECO:0008006" key="4">
    <source>
        <dbReference type="Google" id="ProtNLM"/>
    </source>
</evidence>
<keyword evidence="1" id="KW-0472">Membrane</keyword>
<proteinExistence type="predicted"/>
<evidence type="ECO:0000256" key="1">
    <source>
        <dbReference type="SAM" id="Phobius"/>
    </source>
</evidence>